<keyword evidence="8" id="KW-0175">Coiled coil</keyword>
<keyword evidence="7" id="KW-0694">RNA-binding</keyword>
<keyword evidence="2" id="KW-0805">Transcription regulation</keyword>
<evidence type="ECO:0000313" key="13">
    <source>
        <dbReference type="Proteomes" id="UP000663828"/>
    </source>
</evidence>
<dbReference type="Pfam" id="PF00013">
    <property type="entry name" value="KH_1"/>
    <property type="match status" value="2"/>
</dbReference>
<accession>A0A813UD46</accession>
<dbReference type="SMART" id="SM00353">
    <property type="entry name" value="HLH"/>
    <property type="match status" value="1"/>
</dbReference>
<evidence type="ECO:0000256" key="1">
    <source>
        <dbReference type="ARBA" id="ARBA00007628"/>
    </source>
</evidence>
<dbReference type="GO" id="GO:0003723">
    <property type="term" value="F:RNA binding"/>
    <property type="evidence" value="ECO:0007669"/>
    <property type="project" value="UniProtKB-UniRule"/>
</dbReference>
<keyword evidence="5" id="KW-0804">Transcription</keyword>
<evidence type="ECO:0000313" key="12">
    <source>
        <dbReference type="EMBL" id="CAF0824230.1"/>
    </source>
</evidence>
<dbReference type="AlphaFoldDB" id="A0A813UD46"/>
<keyword evidence="13" id="KW-1185">Reference proteome</keyword>
<dbReference type="GO" id="GO:0003700">
    <property type="term" value="F:DNA-binding transcription factor activity"/>
    <property type="evidence" value="ECO:0007669"/>
    <property type="project" value="TreeGrafter"/>
</dbReference>
<feature type="transmembrane region" description="Helical" evidence="10">
    <location>
        <begin position="9"/>
        <end position="29"/>
    </location>
</feature>
<dbReference type="Gene3D" id="3.30.1370.10">
    <property type="entry name" value="K Homology domain, type 1"/>
    <property type="match status" value="2"/>
</dbReference>
<feature type="coiled-coil region" evidence="8">
    <location>
        <begin position="349"/>
        <end position="376"/>
    </location>
</feature>
<sequence length="422" mass="48693">MFASVDRRLLYGLLVPSSCIIIGSIIWYYSNQKKGQIRSNRSEYLVLEVRVPVYCVGSIIGKGGEVIKRFQQQFSVRCVFAKEDEKSLDENYRILIIRGQQHHVYEAEVEIRRMIADLPQYEQIEMFIPENACGYLIGRNGATIRDIRDTSKARLNMDKKIIDNVEKKNFSRLIISGTSEQIAAAKALVEERLHNFEQKQQERENRSDIKPFQDHLNGTHIGVDDMDSEDIEMAMHARNNGPNQAERRAHHNALERKRRDHIKGSFGDLRDVIPSLKGEKEAQRIANRFGSKTEHFDPCTSLDREQLKKPDVTSLACIKSRKPVRRRVASRAHVLKSATEYIRTIKSKNQSNQTSIDELKRQNAAIELQVRLLERVKETGQYTRQIQNHQQEQQRVKHDLNFNGIQTTINLLTNENSSSISS</sequence>
<feature type="domain" description="BHLH" evidence="11">
    <location>
        <begin position="246"/>
        <end position="345"/>
    </location>
</feature>
<keyword evidence="10" id="KW-1133">Transmembrane helix</keyword>
<dbReference type="InterPro" id="IPR004087">
    <property type="entry name" value="KH_dom"/>
</dbReference>
<dbReference type="PROSITE" id="PS50084">
    <property type="entry name" value="KH_TYPE_1"/>
    <property type="match status" value="2"/>
</dbReference>
<keyword evidence="10" id="KW-0812">Transmembrane</keyword>
<keyword evidence="4" id="KW-0010">Activator</keyword>
<dbReference type="Gene3D" id="4.10.280.10">
    <property type="entry name" value="Helix-loop-helix DNA-binding domain"/>
    <property type="match status" value="2"/>
</dbReference>
<evidence type="ECO:0000256" key="2">
    <source>
        <dbReference type="ARBA" id="ARBA00023015"/>
    </source>
</evidence>
<dbReference type="GO" id="GO:0090575">
    <property type="term" value="C:RNA polymerase II transcription regulator complex"/>
    <property type="evidence" value="ECO:0007669"/>
    <property type="project" value="TreeGrafter"/>
</dbReference>
<name>A0A813UD46_ADIRI</name>
<evidence type="ECO:0000256" key="10">
    <source>
        <dbReference type="SAM" id="Phobius"/>
    </source>
</evidence>
<dbReference type="GO" id="GO:0046983">
    <property type="term" value="F:protein dimerization activity"/>
    <property type="evidence" value="ECO:0007669"/>
    <property type="project" value="InterPro"/>
</dbReference>
<dbReference type="GO" id="GO:0003677">
    <property type="term" value="F:DNA binding"/>
    <property type="evidence" value="ECO:0007669"/>
    <property type="project" value="UniProtKB-KW"/>
</dbReference>
<dbReference type="InterPro" id="IPR004088">
    <property type="entry name" value="KH_dom_type_1"/>
</dbReference>
<dbReference type="PROSITE" id="PS50888">
    <property type="entry name" value="BHLH"/>
    <property type="match status" value="1"/>
</dbReference>
<dbReference type="PANTHER" id="PTHR10328">
    <property type="entry name" value="PROTEIN MAX MYC-ASSOCIATED FACTOR X"/>
    <property type="match status" value="1"/>
</dbReference>
<feature type="region of interest" description="Disordered" evidence="9">
    <location>
        <begin position="198"/>
        <end position="219"/>
    </location>
</feature>
<comment type="similarity">
    <text evidence="1">Belongs to the MAX family.</text>
</comment>
<dbReference type="Proteomes" id="UP000663828">
    <property type="component" value="Unassembled WGS sequence"/>
</dbReference>
<dbReference type="CDD" id="cd00105">
    <property type="entry name" value="KH-I"/>
    <property type="match status" value="1"/>
</dbReference>
<dbReference type="InterPro" id="IPR011598">
    <property type="entry name" value="bHLH_dom"/>
</dbReference>
<keyword evidence="6" id="KW-0539">Nucleus</keyword>
<dbReference type="SMART" id="SM00322">
    <property type="entry name" value="KH"/>
    <property type="match status" value="2"/>
</dbReference>
<evidence type="ECO:0000256" key="6">
    <source>
        <dbReference type="ARBA" id="ARBA00023242"/>
    </source>
</evidence>
<dbReference type="GO" id="GO:0045944">
    <property type="term" value="P:positive regulation of transcription by RNA polymerase II"/>
    <property type="evidence" value="ECO:0007669"/>
    <property type="project" value="TreeGrafter"/>
</dbReference>
<dbReference type="SUPFAM" id="SSF47459">
    <property type="entry name" value="HLH, helix-loop-helix DNA-binding domain"/>
    <property type="match status" value="1"/>
</dbReference>
<feature type="compositionally biased region" description="Basic and acidic residues" evidence="9">
    <location>
        <begin position="198"/>
        <end position="213"/>
    </location>
</feature>
<comment type="caution">
    <text evidence="12">The sequence shown here is derived from an EMBL/GenBank/DDBJ whole genome shotgun (WGS) entry which is preliminary data.</text>
</comment>
<evidence type="ECO:0000256" key="8">
    <source>
        <dbReference type="SAM" id="Coils"/>
    </source>
</evidence>
<dbReference type="InterPro" id="IPR036638">
    <property type="entry name" value="HLH_DNA-bd_sf"/>
</dbReference>
<dbReference type="Pfam" id="PF00010">
    <property type="entry name" value="HLH"/>
    <property type="match status" value="1"/>
</dbReference>
<evidence type="ECO:0000256" key="9">
    <source>
        <dbReference type="SAM" id="MobiDB-lite"/>
    </source>
</evidence>
<organism evidence="12 13">
    <name type="scientific">Adineta ricciae</name>
    <name type="common">Rotifer</name>
    <dbReference type="NCBI Taxonomy" id="249248"/>
    <lineage>
        <taxon>Eukaryota</taxon>
        <taxon>Metazoa</taxon>
        <taxon>Spiralia</taxon>
        <taxon>Gnathifera</taxon>
        <taxon>Rotifera</taxon>
        <taxon>Eurotatoria</taxon>
        <taxon>Bdelloidea</taxon>
        <taxon>Adinetida</taxon>
        <taxon>Adinetidae</taxon>
        <taxon>Adineta</taxon>
    </lineage>
</organism>
<evidence type="ECO:0000256" key="3">
    <source>
        <dbReference type="ARBA" id="ARBA00023125"/>
    </source>
</evidence>
<dbReference type="InterPro" id="IPR036612">
    <property type="entry name" value="KH_dom_type_1_sf"/>
</dbReference>
<proteinExistence type="inferred from homology"/>
<dbReference type="PANTHER" id="PTHR10328:SF3">
    <property type="entry name" value="PROTEIN MAX"/>
    <property type="match status" value="1"/>
</dbReference>
<evidence type="ECO:0000256" key="7">
    <source>
        <dbReference type="PROSITE-ProRule" id="PRU00117"/>
    </source>
</evidence>
<reference evidence="12" key="1">
    <citation type="submission" date="2021-02" db="EMBL/GenBank/DDBJ databases">
        <authorList>
            <person name="Nowell W R."/>
        </authorList>
    </citation>
    <scope>NUCLEOTIDE SEQUENCE</scope>
</reference>
<keyword evidence="10" id="KW-0472">Membrane</keyword>
<evidence type="ECO:0000256" key="5">
    <source>
        <dbReference type="ARBA" id="ARBA00023163"/>
    </source>
</evidence>
<gene>
    <name evidence="12" type="ORF">XAT740_LOCUS4119</name>
</gene>
<keyword evidence="3" id="KW-0238">DNA-binding</keyword>
<evidence type="ECO:0000256" key="4">
    <source>
        <dbReference type="ARBA" id="ARBA00023159"/>
    </source>
</evidence>
<dbReference type="EMBL" id="CAJNOR010000164">
    <property type="protein sequence ID" value="CAF0824230.1"/>
    <property type="molecule type" value="Genomic_DNA"/>
</dbReference>
<dbReference type="SUPFAM" id="SSF54791">
    <property type="entry name" value="Eukaryotic type KH-domain (KH-domain type I)"/>
    <property type="match status" value="2"/>
</dbReference>
<protein>
    <recommendedName>
        <fullName evidence="11">BHLH domain-containing protein</fullName>
    </recommendedName>
</protein>
<evidence type="ECO:0000259" key="11">
    <source>
        <dbReference type="PROSITE" id="PS50888"/>
    </source>
</evidence>